<dbReference type="Pfam" id="PF08447">
    <property type="entry name" value="PAS_3"/>
    <property type="match status" value="1"/>
</dbReference>
<dbReference type="InterPro" id="IPR000700">
    <property type="entry name" value="PAS-assoc_C"/>
</dbReference>
<dbReference type="SMART" id="SM00086">
    <property type="entry name" value="PAC"/>
    <property type="match status" value="1"/>
</dbReference>
<dbReference type="PANTHER" id="PTHR43304:SF1">
    <property type="entry name" value="PAC DOMAIN-CONTAINING PROTEIN"/>
    <property type="match status" value="1"/>
</dbReference>
<evidence type="ECO:0000313" key="9">
    <source>
        <dbReference type="Proteomes" id="UP000177791"/>
    </source>
</evidence>
<dbReference type="EMBL" id="MDZC01000065">
    <property type="protein sequence ID" value="OGX84946.1"/>
    <property type="molecule type" value="Genomic_DNA"/>
</dbReference>
<dbReference type="PROSITE" id="PS50112">
    <property type="entry name" value="PAS"/>
    <property type="match status" value="1"/>
</dbReference>
<dbReference type="InterPro" id="IPR001610">
    <property type="entry name" value="PAC"/>
</dbReference>
<gene>
    <name evidence="8" type="ORF">BEN48_15415</name>
</gene>
<keyword evidence="5" id="KW-0418">Kinase</keyword>
<evidence type="ECO:0000256" key="1">
    <source>
        <dbReference type="ARBA" id="ARBA00000085"/>
    </source>
</evidence>
<dbReference type="InterPro" id="IPR035965">
    <property type="entry name" value="PAS-like_dom_sf"/>
</dbReference>
<evidence type="ECO:0000256" key="5">
    <source>
        <dbReference type="ARBA" id="ARBA00022777"/>
    </source>
</evidence>
<name>A0A1G1T268_9BACT</name>
<dbReference type="CDD" id="cd00130">
    <property type="entry name" value="PAS"/>
    <property type="match status" value="1"/>
</dbReference>
<dbReference type="SMART" id="SM00091">
    <property type="entry name" value="PAS"/>
    <property type="match status" value="2"/>
</dbReference>
<comment type="catalytic activity">
    <reaction evidence="1">
        <text>ATP + protein L-histidine = ADP + protein N-phospho-L-histidine.</text>
        <dbReference type="EC" id="2.7.13.3"/>
    </reaction>
</comment>
<accession>A0A1G1T268</accession>
<dbReference type="FunFam" id="3.30.450.20:FF:000099">
    <property type="entry name" value="Sensory box sensor histidine kinase"/>
    <property type="match status" value="1"/>
</dbReference>
<evidence type="ECO:0000259" key="6">
    <source>
        <dbReference type="PROSITE" id="PS50112"/>
    </source>
</evidence>
<evidence type="ECO:0000259" key="7">
    <source>
        <dbReference type="PROSITE" id="PS50113"/>
    </source>
</evidence>
<evidence type="ECO:0000256" key="2">
    <source>
        <dbReference type="ARBA" id="ARBA00012438"/>
    </source>
</evidence>
<protein>
    <recommendedName>
        <fullName evidence="2">histidine kinase</fullName>
        <ecNumber evidence="2">2.7.13.3</ecNumber>
    </recommendedName>
</protein>
<dbReference type="Pfam" id="PF08448">
    <property type="entry name" value="PAS_4"/>
    <property type="match status" value="2"/>
</dbReference>
<evidence type="ECO:0000313" key="8">
    <source>
        <dbReference type="EMBL" id="OGX84946.1"/>
    </source>
</evidence>
<sequence length="423" mass="48036">MLPDNYLLLAPDGTVVDNSDAHVAVSLLPREQAVGRNIFQAYPSDPQSQQALHASHEKVRRTLQPDTMPLLRYDLERPTALGGGTEQRYWQITHFPLLDERGELQYILQRPQDVTEATLAMQRAEVVQREFNEATERNHFVLQSMPVMVWTTRPDGWAEYFNPRWTEFTGRTLADTLGEGWVADLHPDDIASTTARWNAARQHGTSYQVEYRMRRHDGRYRWHLARGVPRLGPDGQIQMWVGCNADIHEQKLMVEELLKANEEQAELSDQAYRQAQLTRQQRETFNTLLTDAPAMITIVRGAEHRYEFANTLFRELVGGQDVVGRTVAEVFPEVVSQSVMALLDDVYRTGEPFVGTEVLVQLASPDGSGTLRDAYFNFTYQRFEEHGEPAGITAYAYETTELVKTRLALQELDGSGATAALPE</sequence>
<dbReference type="SUPFAM" id="SSF55785">
    <property type="entry name" value="PYP-like sensor domain (PAS domain)"/>
    <property type="match status" value="3"/>
</dbReference>
<keyword evidence="3" id="KW-0597">Phosphoprotein</keyword>
<dbReference type="AlphaFoldDB" id="A0A1G1T268"/>
<dbReference type="PROSITE" id="PS50113">
    <property type="entry name" value="PAC"/>
    <property type="match status" value="1"/>
</dbReference>
<dbReference type="Gene3D" id="3.30.450.20">
    <property type="entry name" value="PAS domain"/>
    <property type="match status" value="3"/>
</dbReference>
<dbReference type="InterPro" id="IPR052162">
    <property type="entry name" value="Sensor_kinase/Photoreceptor"/>
</dbReference>
<keyword evidence="9" id="KW-1185">Reference proteome</keyword>
<feature type="domain" description="PAC" evidence="7">
    <location>
        <begin position="207"/>
        <end position="259"/>
    </location>
</feature>
<keyword evidence="4" id="KW-0808">Transferase</keyword>
<dbReference type="NCBIfam" id="TIGR00229">
    <property type="entry name" value="sensory_box"/>
    <property type="match status" value="1"/>
</dbReference>
<dbReference type="EC" id="2.7.13.3" evidence="2"/>
<dbReference type="InterPro" id="IPR013656">
    <property type="entry name" value="PAS_4"/>
</dbReference>
<organism evidence="8 9">
    <name type="scientific">Hymenobacter glacialis</name>
    <dbReference type="NCBI Taxonomy" id="1908236"/>
    <lineage>
        <taxon>Bacteria</taxon>
        <taxon>Pseudomonadati</taxon>
        <taxon>Bacteroidota</taxon>
        <taxon>Cytophagia</taxon>
        <taxon>Cytophagales</taxon>
        <taxon>Hymenobacteraceae</taxon>
        <taxon>Hymenobacter</taxon>
    </lineage>
</organism>
<dbReference type="GO" id="GO:0004673">
    <property type="term" value="F:protein histidine kinase activity"/>
    <property type="evidence" value="ECO:0007669"/>
    <property type="project" value="UniProtKB-EC"/>
</dbReference>
<dbReference type="InterPro" id="IPR000014">
    <property type="entry name" value="PAS"/>
</dbReference>
<reference evidence="8 9" key="1">
    <citation type="submission" date="2016-08" db="EMBL/GenBank/DDBJ databases">
        <title>Hymenobacter coccineus sp. nov., Hymenobacter lapidarius sp. nov. and Hymenobacter glacialis sp. nov., isolated from Antarctic soil.</title>
        <authorList>
            <person name="Sedlacek I."/>
            <person name="Kralova S."/>
            <person name="Kyrova K."/>
            <person name="Maslanova I."/>
            <person name="Stankova E."/>
            <person name="Vrbovska V."/>
            <person name="Nemec M."/>
            <person name="Bartak M."/>
            <person name="Svec P."/>
            <person name="Busse H.-J."/>
            <person name="Pantucek R."/>
        </authorList>
    </citation>
    <scope>NUCLEOTIDE SEQUENCE [LARGE SCALE GENOMIC DNA]</scope>
    <source>
        <strain evidence="8 9">CCM 8648</strain>
    </source>
</reference>
<evidence type="ECO:0000256" key="4">
    <source>
        <dbReference type="ARBA" id="ARBA00022679"/>
    </source>
</evidence>
<feature type="domain" description="PAS" evidence="6">
    <location>
        <begin position="134"/>
        <end position="204"/>
    </location>
</feature>
<evidence type="ECO:0000256" key="3">
    <source>
        <dbReference type="ARBA" id="ARBA00022553"/>
    </source>
</evidence>
<comment type="caution">
    <text evidence="8">The sequence shown here is derived from an EMBL/GenBank/DDBJ whole genome shotgun (WGS) entry which is preliminary data.</text>
</comment>
<dbReference type="Proteomes" id="UP000177791">
    <property type="component" value="Unassembled WGS sequence"/>
</dbReference>
<proteinExistence type="predicted"/>
<dbReference type="STRING" id="1908236.BEN48_15415"/>
<dbReference type="PANTHER" id="PTHR43304">
    <property type="entry name" value="PHYTOCHROME-LIKE PROTEIN CPH1"/>
    <property type="match status" value="1"/>
</dbReference>
<dbReference type="InterPro" id="IPR013655">
    <property type="entry name" value="PAS_fold_3"/>
</dbReference>